<dbReference type="GO" id="GO:0009234">
    <property type="term" value="P:menaquinone biosynthetic process"/>
    <property type="evidence" value="ECO:0007669"/>
    <property type="project" value="UniProtKB-UniPathway"/>
</dbReference>
<dbReference type="AlphaFoldDB" id="A0A7V1LJP1"/>
<evidence type="ECO:0000256" key="3">
    <source>
        <dbReference type="ARBA" id="ARBA00022428"/>
    </source>
</evidence>
<keyword evidence="3" id="KW-0474">Menaquinone biosynthesis</keyword>
<reference evidence="10" key="1">
    <citation type="journal article" date="2020" name="mSystems">
        <title>Genome- and Community-Level Interaction Insights into Carbon Utilization and Element Cycling Functions of Hydrothermarchaeota in Hydrothermal Sediment.</title>
        <authorList>
            <person name="Zhou Z."/>
            <person name="Liu Y."/>
            <person name="Xu W."/>
            <person name="Pan J."/>
            <person name="Luo Z.H."/>
            <person name="Li M."/>
        </authorList>
    </citation>
    <scope>NUCLEOTIDE SEQUENCE [LARGE SCALE GENOMIC DNA]</scope>
    <source>
        <strain evidence="10">HyVt-456</strain>
    </source>
</reference>
<evidence type="ECO:0000256" key="4">
    <source>
        <dbReference type="ARBA" id="ARBA00022475"/>
    </source>
</evidence>
<dbReference type="InterPro" id="IPR000537">
    <property type="entry name" value="UbiA_prenyltransferase"/>
</dbReference>
<evidence type="ECO:0000313" key="10">
    <source>
        <dbReference type="EMBL" id="HED09140.1"/>
    </source>
</evidence>
<feature type="transmembrane region" description="Helical" evidence="9">
    <location>
        <begin position="12"/>
        <end position="35"/>
    </location>
</feature>
<keyword evidence="4" id="KW-1003">Cell membrane</keyword>
<feature type="transmembrane region" description="Helical" evidence="9">
    <location>
        <begin position="271"/>
        <end position="297"/>
    </location>
</feature>
<feature type="transmembrane region" description="Helical" evidence="9">
    <location>
        <begin position="147"/>
        <end position="168"/>
    </location>
</feature>
<proteinExistence type="predicted"/>
<dbReference type="GO" id="GO:0016020">
    <property type="term" value="C:membrane"/>
    <property type="evidence" value="ECO:0007669"/>
    <property type="project" value="UniProtKB-SubCell"/>
</dbReference>
<dbReference type="PANTHER" id="PTHR13929:SF0">
    <property type="entry name" value="UBIA PRENYLTRANSFERASE DOMAIN-CONTAINING PROTEIN 1"/>
    <property type="match status" value="1"/>
</dbReference>
<evidence type="ECO:0000256" key="5">
    <source>
        <dbReference type="ARBA" id="ARBA00022679"/>
    </source>
</evidence>
<evidence type="ECO:0000256" key="9">
    <source>
        <dbReference type="SAM" id="Phobius"/>
    </source>
</evidence>
<keyword evidence="5" id="KW-0808">Transferase</keyword>
<accession>A0A7V1LJP1</accession>
<dbReference type="UniPathway" id="UPA00079"/>
<evidence type="ECO:0000256" key="7">
    <source>
        <dbReference type="ARBA" id="ARBA00022989"/>
    </source>
</evidence>
<keyword evidence="7 9" id="KW-1133">Transmembrane helix</keyword>
<evidence type="ECO:0000256" key="2">
    <source>
        <dbReference type="ARBA" id="ARBA00004863"/>
    </source>
</evidence>
<evidence type="ECO:0000256" key="8">
    <source>
        <dbReference type="ARBA" id="ARBA00023136"/>
    </source>
</evidence>
<comment type="pathway">
    <text evidence="2">Quinol/quinone metabolism; menaquinone biosynthesis.</text>
</comment>
<dbReference type="InterPro" id="IPR044878">
    <property type="entry name" value="UbiA_sf"/>
</dbReference>
<protein>
    <recommendedName>
        <fullName evidence="11">Prenyltransferase</fullName>
    </recommendedName>
</protein>
<organism evidence="10">
    <name type="scientific">Caldithrix abyssi</name>
    <dbReference type="NCBI Taxonomy" id="187145"/>
    <lineage>
        <taxon>Bacteria</taxon>
        <taxon>Pseudomonadati</taxon>
        <taxon>Calditrichota</taxon>
        <taxon>Calditrichia</taxon>
        <taxon>Calditrichales</taxon>
        <taxon>Calditrichaceae</taxon>
        <taxon>Caldithrix</taxon>
    </lineage>
</organism>
<evidence type="ECO:0000256" key="6">
    <source>
        <dbReference type="ARBA" id="ARBA00022692"/>
    </source>
</evidence>
<dbReference type="CDD" id="cd13956">
    <property type="entry name" value="PT_UbiA"/>
    <property type="match status" value="1"/>
</dbReference>
<evidence type="ECO:0008006" key="11">
    <source>
        <dbReference type="Google" id="ProtNLM"/>
    </source>
</evidence>
<feature type="transmembrane region" description="Helical" evidence="9">
    <location>
        <begin position="242"/>
        <end position="259"/>
    </location>
</feature>
<sequence>MSRSSTFNIFDGFFVLRPMLFFPGWSTMLAGYFIPEKNNFALPYLRAPWTAWREILLLLFVFGCAMGASFLLNQLKDIETDKANNKLFFLADGHLTPRMLYVETAVLVLLSLPLFFLNVSAALALLLFIVITGYMYNYPPFNLKDHLWGSIVGNMLMGALAFFIGWLARMDFAWHMFSDVLPYLIFNTVLYFFTTLPDREGDRLARKLTPAVVWGMDTVVRLSLALFLMGLALSWYRDDFSALWIYLLSLPFFVPLFRRREVKHTLRATKFGILFFAMIICLKWPWYLILMTAVFFATRLYFKKRFNFDYPNFKGN</sequence>
<gene>
    <name evidence="10" type="ORF">ENJ10_00490</name>
</gene>
<feature type="transmembrane region" description="Helical" evidence="9">
    <location>
        <begin position="180"/>
        <end position="197"/>
    </location>
</feature>
<dbReference type="Proteomes" id="UP000886005">
    <property type="component" value="Unassembled WGS sequence"/>
</dbReference>
<comment type="caution">
    <text evidence="10">The sequence shown here is derived from an EMBL/GenBank/DDBJ whole genome shotgun (WGS) entry which is preliminary data.</text>
</comment>
<dbReference type="GO" id="GO:0004659">
    <property type="term" value="F:prenyltransferase activity"/>
    <property type="evidence" value="ECO:0007669"/>
    <property type="project" value="InterPro"/>
</dbReference>
<feature type="transmembrane region" description="Helical" evidence="9">
    <location>
        <begin position="55"/>
        <end position="75"/>
    </location>
</feature>
<comment type="subcellular location">
    <subcellularLocation>
        <location evidence="1">Membrane</location>
        <topology evidence="1">Multi-pass membrane protein</topology>
    </subcellularLocation>
</comment>
<dbReference type="PANTHER" id="PTHR13929">
    <property type="entry name" value="1,4-DIHYDROXY-2-NAPHTHOATE OCTAPRENYLTRANSFERASE"/>
    <property type="match status" value="1"/>
</dbReference>
<dbReference type="InterPro" id="IPR026046">
    <property type="entry name" value="UBIAD1"/>
</dbReference>
<feature type="transmembrane region" description="Helical" evidence="9">
    <location>
        <begin position="218"/>
        <end position="236"/>
    </location>
</feature>
<dbReference type="GO" id="GO:0042371">
    <property type="term" value="P:vitamin K biosynthetic process"/>
    <property type="evidence" value="ECO:0007669"/>
    <property type="project" value="TreeGrafter"/>
</dbReference>
<name>A0A7V1LJP1_CALAY</name>
<dbReference type="EMBL" id="DRLD01000016">
    <property type="protein sequence ID" value="HED09140.1"/>
    <property type="molecule type" value="Genomic_DNA"/>
</dbReference>
<dbReference type="Pfam" id="PF01040">
    <property type="entry name" value="UbiA"/>
    <property type="match status" value="1"/>
</dbReference>
<feature type="transmembrane region" description="Helical" evidence="9">
    <location>
        <begin position="115"/>
        <end position="135"/>
    </location>
</feature>
<keyword evidence="8 9" id="KW-0472">Membrane</keyword>
<keyword evidence="6 9" id="KW-0812">Transmembrane</keyword>
<evidence type="ECO:0000256" key="1">
    <source>
        <dbReference type="ARBA" id="ARBA00004141"/>
    </source>
</evidence>
<dbReference type="Gene3D" id="1.10.357.140">
    <property type="entry name" value="UbiA prenyltransferase"/>
    <property type="match status" value="1"/>
</dbReference>